<keyword evidence="10" id="KW-0653">Protein transport</keyword>
<keyword evidence="6" id="KW-0489">Methyltransferase</keyword>
<name>A0A0N4TYB0_BRUPA</name>
<dbReference type="PANTHER" id="PTHR12133:SF2">
    <property type="entry name" value="TRNA (ADENINE(58)-N(1))-METHYLTRANSFERASE CATALYTIC SUBUNIT TRMT61A"/>
    <property type="match status" value="1"/>
</dbReference>
<accession>A0A0N4TYB0</accession>
<reference evidence="16 17" key="2">
    <citation type="submission" date="2018-11" db="EMBL/GenBank/DDBJ databases">
        <authorList>
            <consortium name="Pathogen Informatics"/>
        </authorList>
    </citation>
    <scope>NUCLEOTIDE SEQUENCE [LARGE SCALE GENOMIC DNA]</scope>
</reference>
<dbReference type="GO" id="GO:0005634">
    <property type="term" value="C:nucleus"/>
    <property type="evidence" value="ECO:0007669"/>
    <property type="project" value="UniProtKB-SubCell"/>
</dbReference>
<evidence type="ECO:0000256" key="11">
    <source>
        <dbReference type="ARBA" id="ARBA00023242"/>
    </source>
</evidence>
<dbReference type="GO" id="GO:0016236">
    <property type="term" value="P:macroautophagy"/>
    <property type="evidence" value="ECO:0007669"/>
    <property type="project" value="UniProtKB-ARBA"/>
</dbReference>
<dbReference type="InterPro" id="IPR049470">
    <property type="entry name" value="TRM61_C"/>
</dbReference>
<keyword evidence="14" id="KW-0732">Signal</keyword>
<feature type="signal peptide" evidence="14">
    <location>
        <begin position="1"/>
        <end position="21"/>
    </location>
</feature>
<dbReference type="InterPro" id="IPR014041">
    <property type="entry name" value="ESCRT-II_cplx_Vps25-sub_N"/>
</dbReference>
<evidence type="ECO:0000256" key="8">
    <source>
        <dbReference type="ARBA" id="ARBA00022691"/>
    </source>
</evidence>
<dbReference type="InterPro" id="IPR029063">
    <property type="entry name" value="SAM-dependent_MTases_sf"/>
</dbReference>
<evidence type="ECO:0000313" key="16">
    <source>
        <dbReference type="EMBL" id="VDN95115.1"/>
    </source>
</evidence>
<dbReference type="InterPro" id="IPR036390">
    <property type="entry name" value="WH_DNA-bd_sf"/>
</dbReference>
<evidence type="ECO:0000256" key="1">
    <source>
        <dbReference type="ARBA" id="ARBA00004123"/>
    </source>
</evidence>
<dbReference type="WBParaSite" id="BPAG_0001400201-mRNA-1">
    <property type="protein sequence ID" value="BPAG_0001400201-mRNA-1"/>
    <property type="gene ID" value="BPAG_0001400201"/>
</dbReference>
<evidence type="ECO:0000256" key="13">
    <source>
        <dbReference type="ARBA" id="ARBA00048481"/>
    </source>
</evidence>
<proteinExistence type="inferred from homology"/>
<dbReference type="Gene3D" id="3.10.330.20">
    <property type="match status" value="1"/>
</dbReference>
<dbReference type="FunFam" id="1.10.10.10:FF:000141">
    <property type="entry name" value="vacuolar protein-sorting-associated protein 25"/>
    <property type="match status" value="1"/>
</dbReference>
<dbReference type="GO" id="GO:0015031">
    <property type="term" value="P:protein transport"/>
    <property type="evidence" value="ECO:0007669"/>
    <property type="project" value="UniProtKB-KW"/>
</dbReference>
<keyword evidence="17" id="KW-1185">Reference proteome</keyword>
<comment type="subcellular location">
    <subcellularLocation>
        <location evidence="1">Nucleus</location>
    </subcellularLocation>
</comment>
<evidence type="ECO:0000259" key="15">
    <source>
        <dbReference type="Pfam" id="PF08704"/>
    </source>
</evidence>
<evidence type="ECO:0000256" key="2">
    <source>
        <dbReference type="ARBA" id="ARBA00009674"/>
    </source>
</evidence>
<dbReference type="GO" id="GO:0030488">
    <property type="term" value="P:tRNA methylation"/>
    <property type="evidence" value="ECO:0007669"/>
    <property type="project" value="InterPro"/>
</dbReference>
<evidence type="ECO:0000256" key="9">
    <source>
        <dbReference type="ARBA" id="ARBA00022694"/>
    </source>
</evidence>
<dbReference type="EMBL" id="UZAD01013478">
    <property type="protein sequence ID" value="VDN95115.1"/>
    <property type="molecule type" value="Genomic_DNA"/>
</dbReference>
<dbReference type="STRING" id="6280.A0A0N4TYB0"/>
<dbReference type="PANTHER" id="PTHR12133">
    <property type="entry name" value="TRNA (ADENINE(58)-N(1))-METHYLTRANSFERASE"/>
    <property type="match status" value="1"/>
</dbReference>
<dbReference type="Pfam" id="PF05871">
    <property type="entry name" value="ESCRT-II"/>
    <property type="match status" value="1"/>
</dbReference>
<dbReference type="SUPFAM" id="SSF53335">
    <property type="entry name" value="S-adenosyl-L-methionine-dependent methyltransferases"/>
    <property type="match status" value="1"/>
</dbReference>
<evidence type="ECO:0000313" key="17">
    <source>
        <dbReference type="Proteomes" id="UP000278627"/>
    </source>
</evidence>
<dbReference type="PROSITE" id="PS51620">
    <property type="entry name" value="SAM_TRM61"/>
    <property type="match status" value="1"/>
</dbReference>
<evidence type="ECO:0000256" key="5">
    <source>
        <dbReference type="ARBA" id="ARBA00022448"/>
    </source>
</evidence>
<dbReference type="InterPro" id="IPR014816">
    <property type="entry name" value="tRNA_MeTrfase_Gcd14"/>
</dbReference>
<evidence type="ECO:0000256" key="12">
    <source>
        <dbReference type="ARBA" id="ARBA00030094"/>
    </source>
</evidence>
<dbReference type="GO" id="GO:0160107">
    <property type="term" value="F:tRNA (adenine(58)-N1)-methyltransferase activity"/>
    <property type="evidence" value="ECO:0007669"/>
    <property type="project" value="UniProtKB-EC"/>
</dbReference>
<evidence type="ECO:0000313" key="18">
    <source>
        <dbReference type="WBParaSite" id="BPAG_0001400201-mRNA-1"/>
    </source>
</evidence>
<dbReference type="GO" id="GO:0031515">
    <property type="term" value="C:tRNA (m1A) methyltransferase complex"/>
    <property type="evidence" value="ECO:0007669"/>
    <property type="project" value="InterPro"/>
</dbReference>
<keyword evidence="9" id="KW-0819">tRNA processing</keyword>
<reference evidence="18" key="1">
    <citation type="submission" date="2016-04" db="UniProtKB">
        <authorList>
            <consortium name="WormBaseParasite"/>
        </authorList>
    </citation>
    <scope>IDENTIFICATION</scope>
</reference>
<sequence length="522" mass="58971">MSPMLIILLLFLLYFFNFSLQTTLITREKQLEAWSRLVVDYCQFHKIYTVDLTDISNSELFVNSALNRKLSLDGVRVVFDYLEHKRHIDWLDKTKNRCHIYWRRPEEWAILIYEWAVSNSLLNTPCTLYEITQGDDVTQESFYGLDKDVLLKSLAVLVDQRRAQLLNSGTGTEGHNSFHYRKMVNETDCPLGKQLDNKITAVNNTGSGFLSNNEIIEEGDTVIVYVNYGTSYAVEVKRGLILTMRYGALKHEYLIGKRYGSRISATAGYVYVLRPNAEMWTRALLRRTQIIYTPDSALILMLLDIKPGSIVCECGTGSGSLSHALAMAIAPTGHLYTHDVEEPRVKQVELEMLKCLQKHGLGEITTCVHQNVIKDGFSVENICDAVFLDLPAPWIAIKHAKHALSRINGGRVVSFSPCIEQIQRTCNALQCEGFVQISTVELVPRKLKKRHSQDNGNEIAVASKRPKLKEEDKMMVTSKRQCLTNQSSNEKSFTSALLPFPAIQPTHTGYIISATLLPSISS</sequence>
<evidence type="ECO:0000256" key="7">
    <source>
        <dbReference type="ARBA" id="ARBA00022679"/>
    </source>
</evidence>
<dbReference type="SUPFAM" id="SSF46785">
    <property type="entry name" value="Winged helix' DNA-binding domain"/>
    <property type="match status" value="2"/>
</dbReference>
<evidence type="ECO:0000256" key="10">
    <source>
        <dbReference type="ARBA" id="ARBA00022927"/>
    </source>
</evidence>
<keyword evidence="5" id="KW-0813">Transport</keyword>
<evidence type="ECO:0000256" key="3">
    <source>
        <dbReference type="ARBA" id="ARBA00012796"/>
    </source>
</evidence>
<dbReference type="Gene3D" id="1.10.10.10">
    <property type="entry name" value="Winged helix-like DNA-binding domain superfamily/Winged helix DNA-binding domain"/>
    <property type="match status" value="1"/>
</dbReference>
<keyword evidence="7" id="KW-0808">Transferase</keyword>
<dbReference type="AlphaFoldDB" id="A0A0N4TYB0"/>
<evidence type="ECO:0000256" key="4">
    <source>
        <dbReference type="ARBA" id="ARBA00017934"/>
    </source>
</evidence>
<comment type="catalytic activity">
    <reaction evidence="13">
        <text>an adenosine in mRNA + S-adenosyl-L-methionine = an N(1)-methyladenosine in mRNA + S-adenosyl-L-homocysteine + H(+)</text>
        <dbReference type="Rhea" id="RHEA:55392"/>
        <dbReference type="Rhea" id="RHEA-COMP:12414"/>
        <dbReference type="Rhea" id="RHEA-COMP:12415"/>
        <dbReference type="ChEBI" id="CHEBI:15378"/>
        <dbReference type="ChEBI" id="CHEBI:57856"/>
        <dbReference type="ChEBI" id="CHEBI:59789"/>
        <dbReference type="ChEBI" id="CHEBI:74411"/>
        <dbReference type="ChEBI" id="CHEBI:74491"/>
    </reaction>
</comment>
<dbReference type="Gene3D" id="1.10.10.570">
    <property type="entry name" value="Winged helix' DNA-binding domain. Chain C. Domain 1"/>
    <property type="match status" value="1"/>
</dbReference>
<protein>
    <recommendedName>
        <fullName evidence="4">Vacuolar protein-sorting-associated protein 25</fullName>
        <ecNumber evidence="3">2.1.1.220</ecNumber>
    </recommendedName>
    <alternativeName>
        <fullName evidence="12">ESCRT-II complex subunit VPS25</fullName>
    </alternativeName>
</protein>
<gene>
    <name evidence="16" type="ORF">BPAG_LOCUS13930</name>
</gene>
<dbReference type="GO" id="GO:0071985">
    <property type="term" value="P:multivesicular body sorting pathway"/>
    <property type="evidence" value="ECO:0007669"/>
    <property type="project" value="InterPro"/>
</dbReference>
<dbReference type="Pfam" id="PF08704">
    <property type="entry name" value="GCD14"/>
    <property type="match status" value="1"/>
</dbReference>
<keyword evidence="11" id="KW-0539">Nucleus</keyword>
<dbReference type="InterPro" id="IPR008570">
    <property type="entry name" value="ESCRT-II_cplx_Vps25-sub"/>
</dbReference>
<dbReference type="GO" id="GO:0000814">
    <property type="term" value="C:ESCRT II complex"/>
    <property type="evidence" value="ECO:0007669"/>
    <property type="project" value="InterPro"/>
</dbReference>
<dbReference type="InterPro" id="IPR036388">
    <property type="entry name" value="WH-like_DNA-bd_sf"/>
</dbReference>
<evidence type="ECO:0000256" key="6">
    <source>
        <dbReference type="ARBA" id="ARBA00022603"/>
    </source>
</evidence>
<feature type="chain" id="PRO_5043122305" description="Vacuolar protein-sorting-associated protein 25" evidence="14">
    <location>
        <begin position="22"/>
        <end position="522"/>
    </location>
</feature>
<organism evidence="18">
    <name type="scientific">Brugia pahangi</name>
    <name type="common">Filarial nematode worm</name>
    <dbReference type="NCBI Taxonomy" id="6280"/>
    <lineage>
        <taxon>Eukaryota</taxon>
        <taxon>Metazoa</taxon>
        <taxon>Ecdysozoa</taxon>
        <taxon>Nematoda</taxon>
        <taxon>Chromadorea</taxon>
        <taxon>Rhabditida</taxon>
        <taxon>Spirurina</taxon>
        <taxon>Spiruromorpha</taxon>
        <taxon>Filarioidea</taxon>
        <taxon>Onchocercidae</taxon>
        <taxon>Brugia</taxon>
    </lineage>
</organism>
<dbReference type="Proteomes" id="UP000278627">
    <property type="component" value="Unassembled WGS sequence"/>
</dbReference>
<feature type="domain" description="tRNA (adenine(58)-N(1))-methyltransferase catalytic subunit TRM61 C-terminal" evidence="15">
    <location>
        <begin position="268"/>
        <end position="515"/>
    </location>
</feature>
<dbReference type="EC" id="2.1.1.220" evidence="3"/>
<evidence type="ECO:0000256" key="14">
    <source>
        <dbReference type="SAM" id="SignalP"/>
    </source>
</evidence>
<comment type="similarity">
    <text evidence="2">Belongs to the VPS25 family.</text>
</comment>
<keyword evidence="8" id="KW-0949">S-adenosyl-L-methionine</keyword>
<dbReference type="Gene3D" id="3.40.50.150">
    <property type="entry name" value="Vaccinia Virus protein VP39"/>
    <property type="match status" value="1"/>
</dbReference>